<reference evidence="4" key="1">
    <citation type="journal article" date="2014" name="Int. J. Syst. Evol. Microbiol.">
        <title>Complete genome sequence of Corynebacterium casei LMG S-19264T (=DSM 44701T), isolated from a smear-ripened cheese.</title>
        <authorList>
            <consortium name="US DOE Joint Genome Institute (JGI-PGF)"/>
            <person name="Walter F."/>
            <person name="Albersmeier A."/>
            <person name="Kalinowski J."/>
            <person name="Ruckert C."/>
        </authorList>
    </citation>
    <scope>NUCLEOTIDE SEQUENCE</scope>
    <source>
        <strain evidence="4">CGMCC 1.12827</strain>
    </source>
</reference>
<evidence type="ECO:0000313" key="4">
    <source>
        <dbReference type="EMBL" id="GGB18713.1"/>
    </source>
</evidence>
<dbReference type="RefSeq" id="WP_188584872.1">
    <property type="nucleotide sequence ID" value="NZ_BMGC01000002.1"/>
</dbReference>
<dbReference type="Pfam" id="PF01370">
    <property type="entry name" value="Epimerase"/>
    <property type="match status" value="1"/>
</dbReference>
<evidence type="ECO:0000313" key="5">
    <source>
        <dbReference type="Proteomes" id="UP000621454"/>
    </source>
</evidence>
<dbReference type="InterPro" id="IPR036291">
    <property type="entry name" value="NAD(P)-bd_dom_sf"/>
</dbReference>
<keyword evidence="5" id="KW-1185">Reference proteome</keyword>
<dbReference type="PANTHER" id="PTHR11092">
    <property type="entry name" value="SUGAR NUCLEOTIDE EPIMERASE RELATED"/>
    <property type="match status" value="1"/>
</dbReference>
<dbReference type="PANTHER" id="PTHR11092:SF0">
    <property type="entry name" value="EPIMERASE FAMILY PROTEIN SDR39U1"/>
    <property type="match status" value="1"/>
</dbReference>
<dbReference type="Pfam" id="PF08338">
    <property type="entry name" value="DUF1731"/>
    <property type="match status" value="1"/>
</dbReference>
<dbReference type="SUPFAM" id="SSF51735">
    <property type="entry name" value="NAD(P)-binding Rossmann-fold domains"/>
    <property type="match status" value="1"/>
</dbReference>
<evidence type="ECO:0000259" key="2">
    <source>
        <dbReference type="Pfam" id="PF01370"/>
    </source>
</evidence>
<dbReference type="InterPro" id="IPR013549">
    <property type="entry name" value="DUF1731"/>
</dbReference>
<evidence type="ECO:0000259" key="3">
    <source>
        <dbReference type="Pfam" id="PF08338"/>
    </source>
</evidence>
<dbReference type="EMBL" id="BMGC01000002">
    <property type="protein sequence ID" value="GGB18713.1"/>
    <property type="molecule type" value="Genomic_DNA"/>
</dbReference>
<evidence type="ECO:0000256" key="1">
    <source>
        <dbReference type="ARBA" id="ARBA00009353"/>
    </source>
</evidence>
<proteinExistence type="inferred from homology"/>
<dbReference type="NCBIfam" id="TIGR01777">
    <property type="entry name" value="yfcH"/>
    <property type="match status" value="1"/>
</dbReference>
<reference evidence="4" key="2">
    <citation type="submission" date="2020-09" db="EMBL/GenBank/DDBJ databases">
        <authorList>
            <person name="Sun Q."/>
            <person name="Zhou Y."/>
        </authorList>
    </citation>
    <scope>NUCLEOTIDE SEQUENCE</scope>
    <source>
        <strain evidence="4">CGMCC 1.12827</strain>
    </source>
</reference>
<feature type="domain" description="DUF1731" evidence="3">
    <location>
        <begin position="243"/>
        <end position="288"/>
    </location>
</feature>
<name>A0A916SVA3_9ACTN</name>
<protein>
    <submittedName>
        <fullName evidence="4">Epimerase</fullName>
    </submittedName>
</protein>
<accession>A0A916SVA3</accession>
<dbReference type="Proteomes" id="UP000621454">
    <property type="component" value="Unassembled WGS sequence"/>
</dbReference>
<feature type="domain" description="NAD-dependent epimerase/dehydratase" evidence="2">
    <location>
        <begin position="3"/>
        <end position="208"/>
    </location>
</feature>
<comment type="caution">
    <text evidence="4">The sequence shown here is derived from an EMBL/GenBank/DDBJ whole genome shotgun (WGS) entry which is preliminary data.</text>
</comment>
<gene>
    <name evidence="4" type="ORF">GCM10011489_03540</name>
</gene>
<dbReference type="AlphaFoldDB" id="A0A916SVA3"/>
<dbReference type="InterPro" id="IPR001509">
    <property type="entry name" value="Epimerase_deHydtase"/>
</dbReference>
<dbReference type="Gene3D" id="3.40.50.720">
    <property type="entry name" value="NAD(P)-binding Rossmann-like Domain"/>
    <property type="match status" value="1"/>
</dbReference>
<sequence length="292" mass="31160">MRVVLAGASGLIGTALADSLRGSGDEVVRLVRRTTSAPDEVQWWPESSGVPDEALQGADAVVNLCGASIAGRRWSGQYKQQLRDSRIVPTSVLSEAVARCGVPVLVNGSATGFYGDTADREVDESASAGSGFLADLTREWEQTARATPSARVALVRTAPVFSRSGGLMSRLRPLFSLGLGARLGDGHQYFPWITLTDEVRIIEFLLRTEIEGPVNACGPQQVTNAEFTRAFAASVHRPALFWVPSAVLHLAGGELADEMLLAGQRAVPKVLADHAFEFTHPTIDSACEYANA</sequence>
<organism evidence="4 5">
    <name type="scientific">Gordonia jinhuaensis</name>
    <dbReference type="NCBI Taxonomy" id="1517702"/>
    <lineage>
        <taxon>Bacteria</taxon>
        <taxon>Bacillati</taxon>
        <taxon>Actinomycetota</taxon>
        <taxon>Actinomycetes</taxon>
        <taxon>Mycobacteriales</taxon>
        <taxon>Gordoniaceae</taxon>
        <taxon>Gordonia</taxon>
    </lineage>
</organism>
<dbReference type="InterPro" id="IPR010099">
    <property type="entry name" value="SDR39U1"/>
</dbReference>
<comment type="similarity">
    <text evidence="1">Belongs to the NAD(P)-dependent epimerase/dehydratase family. SDR39U1 subfamily.</text>
</comment>